<feature type="domain" description="Insertion element IS402-like" evidence="3">
    <location>
        <begin position="70"/>
        <end position="146"/>
    </location>
</feature>
<dbReference type="Pfam" id="PF13340">
    <property type="entry name" value="DUF4096"/>
    <property type="match status" value="1"/>
</dbReference>
<dbReference type="AlphaFoldDB" id="A0A918UAP3"/>
<dbReference type="GO" id="GO:0004803">
    <property type="term" value="F:transposase activity"/>
    <property type="evidence" value="ECO:0007669"/>
    <property type="project" value="InterPro"/>
</dbReference>
<protein>
    <submittedName>
        <fullName evidence="4">DDE transposase</fullName>
    </submittedName>
</protein>
<comment type="caution">
    <text evidence="4">The sequence shown here is derived from an EMBL/GenBank/DDBJ whole genome shotgun (WGS) entry which is preliminary data.</text>
</comment>
<evidence type="ECO:0000259" key="2">
    <source>
        <dbReference type="Pfam" id="PF01609"/>
    </source>
</evidence>
<feature type="domain" description="Transposase IS4-like" evidence="2">
    <location>
        <begin position="163"/>
        <end position="317"/>
    </location>
</feature>
<dbReference type="EMBL" id="BMVU01000119">
    <property type="protein sequence ID" value="GGY17598.1"/>
    <property type="molecule type" value="Genomic_DNA"/>
</dbReference>
<dbReference type="InterPro" id="IPR002559">
    <property type="entry name" value="Transposase_11"/>
</dbReference>
<organism evidence="4 5">
    <name type="scientific">Streptomyces minutiscleroticus</name>
    <dbReference type="NCBI Taxonomy" id="68238"/>
    <lineage>
        <taxon>Bacteria</taxon>
        <taxon>Bacillati</taxon>
        <taxon>Actinomycetota</taxon>
        <taxon>Actinomycetes</taxon>
        <taxon>Kitasatosporales</taxon>
        <taxon>Streptomycetaceae</taxon>
        <taxon>Streptomyces</taxon>
    </lineage>
</organism>
<sequence>MWLREGMETGPLGSTEGVDAAVHREALLPQLYRSAREESISDTRACDCFAHLCGNAADNPCGGHCYPTDMTDAEWAVVRAVLPVPAWGEGRGGRPEEYCHRDILDAIRYVVDNGVKWPALPADYPPWKAVHRFFTRWREQGLIGEFHDRLRAATREAHGRDAEPTAGVIDSQSARGTSTVWAATSGYDAGKKIKGRKRHIVVDTLGLILAVMVTPASTGDRAAAQDLLARATQEHHRLRRAWADSGYTGMLVGWCATALNLMLTVIRRSDDHKGFVVLPKRWIVERTFAWLSRSRRLARDYERLPASSEAMILWSMTTIMTRRLGRRGRRTGPAQAPAPIPAQRAA</sequence>
<dbReference type="NCBIfam" id="NF033580">
    <property type="entry name" value="transpos_IS5_3"/>
    <property type="match status" value="1"/>
</dbReference>
<keyword evidence="5" id="KW-1185">Reference proteome</keyword>
<gene>
    <name evidence="4" type="ORF">GCM10010358_81270</name>
</gene>
<evidence type="ECO:0000313" key="5">
    <source>
        <dbReference type="Proteomes" id="UP000619244"/>
    </source>
</evidence>
<accession>A0A918UAP3</accession>
<dbReference type="Proteomes" id="UP000619244">
    <property type="component" value="Unassembled WGS sequence"/>
</dbReference>
<evidence type="ECO:0000256" key="1">
    <source>
        <dbReference type="SAM" id="MobiDB-lite"/>
    </source>
</evidence>
<name>A0A918UAP3_9ACTN</name>
<evidence type="ECO:0000313" key="4">
    <source>
        <dbReference type="EMBL" id="GGY17598.1"/>
    </source>
</evidence>
<dbReference type="GO" id="GO:0006313">
    <property type="term" value="P:DNA transposition"/>
    <property type="evidence" value="ECO:0007669"/>
    <property type="project" value="InterPro"/>
</dbReference>
<reference evidence="4" key="1">
    <citation type="journal article" date="2014" name="Int. J. Syst. Evol. Microbiol.">
        <title>Complete genome sequence of Corynebacterium casei LMG S-19264T (=DSM 44701T), isolated from a smear-ripened cheese.</title>
        <authorList>
            <consortium name="US DOE Joint Genome Institute (JGI-PGF)"/>
            <person name="Walter F."/>
            <person name="Albersmeier A."/>
            <person name="Kalinowski J."/>
            <person name="Ruckert C."/>
        </authorList>
    </citation>
    <scope>NUCLEOTIDE SEQUENCE</scope>
    <source>
        <strain evidence="4">JCM 4790</strain>
    </source>
</reference>
<evidence type="ECO:0000259" key="3">
    <source>
        <dbReference type="Pfam" id="PF13340"/>
    </source>
</evidence>
<dbReference type="PANTHER" id="PTHR30007">
    <property type="entry name" value="PHP DOMAIN PROTEIN"/>
    <property type="match status" value="1"/>
</dbReference>
<dbReference type="GO" id="GO:0003677">
    <property type="term" value="F:DNA binding"/>
    <property type="evidence" value="ECO:0007669"/>
    <property type="project" value="InterPro"/>
</dbReference>
<reference evidence="4" key="2">
    <citation type="submission" date="2020-09" db="EMBL/GenBank/DDBJ databases">
        <authorList>
            <person name="Sun Q."/>
            <person name="Ohkuma M."/>
        </authorList>
    </citation>
    <scope>NUCLEOTIDE SEQUENCE</scope>
    <source>
        <strain evidence="4">JCM 4790</strain>
    </source>
</reference>
<dbReference type="InterPro" id="IPR025161">
    <property type="entry name" value="IS402-like_dom"/>
</dbReference>
<proteinExistence type="predicted"/>
<feature type="region of interest" description="Disordered" evidence="1">
    <location>
        <begin position="325"/>
        <end position="346"/>
    </location>
</feature>
<dbReference type="PANTHER" id="PTHR30007:SF0">
    <property type="entry name" value="TRANSPOSASE"/>
    <property type="match status" value="1"/>
</dbReference>
<dbReference type="Pfam" id="PF01609">
    <property type="entry name" value="DDE_Tnp_1"/>
    <property type="match status" value="1"/>
</dbReference>
<feature type="compositionally biased region" description="Low complexity" evidence="1">
    <location>
        <begin position="331"/>
        <end position="346"/>
    </location>
</feature>